<proteinExistence type="predicted"/>
<dbReference type="EMBL" id="NGKB01000005">
    <property type="protein sequence ID" value="RSU15467.1"/>
    <property type="molecule type" value="Genomic_DNA"/>
</dbReference>
<dbReference type="Proteomes" id="UP000288028">
    <property type="component" value="Unassembled WGS sequence"/>
</dbReference>
<comment type="cofactor">
    <cofactor evidence="1">
        <name>Mg(2+)</name>
        <dbReference type="ChEBI" id="CHEBI:18420"/>
    </cofactor>
</comment>
<evidence type="ECO:0000256" key="4">
    <source>
        <dbReference type="ARBA" id="ARBA00022801"/>
    </source>
</evidence>
<evidence type="ECO:0000256" key="5">
    <source>
        <dbReference type="ARBA" id="ARBA00022842"/>
    </source>
</evidence>
<name>A0A430B562_9ENTE</name>
<evidence type="ECO:0000313" key="6">
    <source>
        <dbReference type="EMBL" id="RSU15467.1"/>
    </source>
</evidence>
<dbReference type="GO" id="GO:0004427">
    <property type="term" value="F:inorganic diphosphate phosphatase activity"/>
    <property type="evidence" value="ECO:0007669"/>
    <property type="project" value="UniProtKB-EC"/>
</dbReference>
<reference evidence="6 7" key="1">
    <citation type="submission" date="2017-05" db="EMBL/GenBank/DDBJ databases">
        <title>Vagococcus spp. assemblies.</title>
        <authorList>
            <person name="Gulvik C.A."/>
        </authorList>
    </citation>
    <scope>NUCLEOTIDE SEQUENCE [LARGE SCALE GENOMIC DNA]</scope>
    <source>
        <strain evidence="6 7">SS1714</strain>
    </source>
</reference>
<evidence type="ECO:0000313" key="7">
    <source>
        <dbReference type="Proteomes" id="UP000288028"/>
    </source>
</evidence>
<accession>A0A430B562</accession>
<dbReference type="GO" id="GO:0005737">
    <property type="term" value="C:cytoplasm"/>
    <property type="evidence" value="ECO:0007669"/>
    <property type="project" value="InterPro"/>
</dbReference>
<evidence type="ECO:0000256" key="3">
    <source>
        <dbReference type="ARBA" id="ARBA00022723"/>
    </source>
</evidence>
<dbReference type="AlphaFoldDB" id="A0A430B562"/>
<protein>
    <recommendedName>
        <fullName evidence="2">inorganic diphosphatase</fullName>
        <ecNumber evidence="2">3.6.1.1</ecNumber>
    </recommendedName>
</protein>
<evidence type="ECO:0000256" key="2">
    <source>
        <dbReference type="ARBA" id="ARBA00012146"/>
    </source>
</evidence>
<keyword evidence="7" id="KW-1185">Reference proteome</keyword>
<dbReference type="GO" id="GO:0006796">
    <property type="term" value="P:phosphate-containing compound metabolic process"/>
    <property type="evidence" value="ECO:0007669"/>
    <property type="project" value="InterPro"/>
</dbReference>
<evidence type="ECO:0000256" key="1">
    <source>
        <dbReference type="ARBA" id="ARBA00001946"/>
    </source>
</evidence>
<comment type="caution">
    <text evidence="6">The sequence shown here is derived from an EMBL/GenBank/DDBJ whole genome shotgun (WGS) entry which is preliminary data.</text>
</comment>
<dbReference type="Gene3D" id="3.90.80.10">
    <property type="entry name" value="Inorganic pyrophosphatase"/>
    <property type="match status" value="1"/>
</dbReference>
<dbReference type="InterPro" id="IPR036649">
    <property type="entry name" value="Pyrophosphatase_sf"/>
</dbReference>
<dbReference type="InterPro" id="IPR008162">
    <property type="entry name" value="Pyrophosphatase"/>
</dbReference>
<keyword evidence="5" id="KW-0460">Magnesium</keyword>
<keyword evidence="4" id="KW-0378">Hydrolase</keyword>
<dbReference type="Pfam" id="PF00719">
    <property type="entry name" value="Pyrophosphatase"/>
    <property type="match status" value="1"/>
</dbReference>
<dbReference type="GeneID" id="95580799"/>
<organism evidence="6 7">
    <name type="scientific">Vagococcus carniphilus</name>
    <dbReference type="NCBI Taxonomy" id="218144"/>
    <lineage>
        <taxon>Bacteria</taxon>
        <taxon>Bacillati</taxon>
        <taxon>Bacillota</taxon>
        <taxon>Bacilli</taxon>
        <taxon>Lactobacillales</taxon>
        <taxon>Enterococcaceae</taxon>
        <taxon>Vagococcus</taxon>
    </lineage>
</organism>
<dbReference type="SUPFAM" id="SSF50324">
    <property type="entry name" value="Inorganic pyrophosphatase"/>
    <property type="match status" value="1"/>
</dbReference>
<gene>
    <name evidence="6" type="ORF">CBF28_06995</name>
</gene>
<dbReference type="EC" id="3.6.1.1" evidence="2"/>
<dbReference type="RefSeq" id="WP_126793376.1">
    <property type="nucleotide sequence ID" value="NZ_CP060720.1"/>
</dbReference>
<dbReference type="GO" id="GO:0000287">
    <property type="term" value="F:magnesium ion binding"/>
    <property type="evidence" value="ECO:0007669"/>
    <property type="project" value="InterPro"/>
</dbReference>
<keyword evidence="3" id="KW-0479">Metal-binding</keyword>
<dbReference type="OrthoDB" id="5187599at2"/>
<sequence>MKQFKVNVTIDRPIGYVDSYQNEYPINYGYVEGIIAQDNEWQDVYLLTDDIISSQVVSANIIAIIVRDDDVEDKWVATTTQTTYSKEDIKKKTNFLEQYFNSSIILLD</sequence>